<protein>
    <submittedName>
        <fullName evidence="7">Protein KRTCAP2 homolog-like Protein</fullName>
    </submittedName>
</protein>
<accession>D6W865</accession>
<keyword evidence="5 6" id="KW-0472">Membrane</keyword>
<reference evidence="7 8" key="2">
    <citation type="journal article" date="2010" name="Nucleic Acids Res.">
        <title>BeetleBase in 2010: revisions to provide comprehensive genomic information for Tribolium castaneum.</title>
        <authorList>
            <person name="Kim H.S."/>
            <person name="Murphy T."/>
            <person name="Xia J."/>
            <person name="Caragea D."/>
            <person name="Park Y."/>
            <person name="Beeman R.W."/>
            <person name="Lorenzen M.D."/>
            <person name="Butcher S."/>
            <person name="Manak J.R."/>
            <person name="Brown S.J."/>
        </authorList>
    </citation>
    <scope>GENOME REANNOTATION</scope>
    <source>
        <strain evidence="7 8">Georgia GA2</strain>
    </source>
</reference>
<sequence length="135" mass="14645">MTVTTGISFVLASISSVLVFSGMQMYKPWLSSSQVHTLLGGYLGSIFFVLSLTAVGNLETCVFGRSFQVKVFPEVLFCLFLALFTSATVHRVSATSCLLISLCALFYMNKHSQKVHAMPAPSIPVQTGKKKKNAS</sequence>
<comment type="similarity">
    <text evidence="2">Belongs to the KRTCAP2 family.</text>
</comment>
<dbReference type="OMA" id="ITIYYMN"/>
<dbReference type="InParanoid" id="D6W865"/>
<dbReference type="eggNOG" id="KOG4615">
    <property type="taxonomic scope" value="Eukaryota"/>
</dbReference>
<dbReference type="PANTHER" id="PTHR32001:SF1">
    <property type="entry name" value="KERATINOCYTE-ASSOCIATED PROTEIN 2"/>
    <property type="match status" value="1"/>
</dbReference>
<evidence type="ECO:0000256" key="3">
    <source>
        <dbReference type="ARBA" id="ARBA00022692"/>
    </source>
</evidence>
<evidence type="ECO:0000313" key="7">
    <source>
        <dbReference type="EMBL" id="EFA10994.1"/>
    </source>
</evidence>
<dbReference type="KEGG" id="tca:661868"/>
<dbReference type="AlphaFoldDB" id="D6W865"/>
<dbReference type="InterPro" id="IPR018614">
    <property type="entry name" value="KRTCAP2"/>
</dbReference>
<dbReference type="GO" id="GO:0016020">
    <property type="term" value="C:membrane"/>
    <property type="evidence" value="ECO:0007669"/>
    <property type="project" value="UniProtKB-SubCell"/>
</dbReference>
<dbReference type="OrthoDB" id="1111004at2759"/>
<gene>
    <name evidence="7" type="primary">AUGUSTUS-3.0.2_04578</name>
    <name evidence="7" type="ORF">TcasGA2_TC004578</name>
</gene>
<keyword evidence="3 6" id="KW-0812">Transmembrane</keyword>
<feature type="transmembrane region" description="Helical" evidence="6">
    <location>
        <begin position="75"/>
        <end position="108"/>
    </location>
</feature>
<dbReference type="STRING" id="7070.D6W865"/>
<dbReference type="HOGENOM" id="CLU_109648_2_0_1"/>
<dbReference type="FunCoup" id="D6W865">
    <property type="interactions" value="482"/>
</dbReference>
<dbReference type="GO" id="GO:0006487">
    <property type="term" value="P:protein N-linked glycosylation"/>
    <property type="evidence" value="ECO:0000318"/>
    <property type="project" value="GO_Central"/>
</dbReference>
<evidence type="ECO:0000256" key="5">
    <source>
        <dbReference type="ARBA" id="ARBA00023136"/>
    </source>
</evidence>
<evidence type="ECO:0000313" key="8">
    <source>
        <dbReference type="Proteomes" id="UP000007266"/>
    </source>
</evidence>
<evidence type="ECO:0000256" key="2">
    <source>
        <dbReference type="ARBA" id="ARBA00007279"/>
    </source>
</evidence>
<feature type="transmembrane region" description="Helical" evidence="6">
    <location>
        <begin position="6"/>
        <end position="23"/>
    </location>
</feature>
<dbReference type="PhylomeDB" id="D6W865"/>
<dbReference type="Pfam" id="PF09775">
    <property type="entry name" value="Keratin_assoc"/>
    <property type="match status" value="1"/>
</dbReference>
<proteinExistence type="inferred from homology"/>
<comment type="subcellular location">
    <subcellularLocation>
        <location evidence="1">Membrane</location>
        <topology evidence="1">Multi-pass membrane protein</topology>
    </subcellularLocation>
</comment>
<feature type="transmembrane region" description="Helical" evidence="6">
    <location>
        <begin position="35"/>
        <end position="55"/>
    </location>
</feature>
<dbReference type="Proteomes" id="UP000007266">
    <property type="component" value="Linkage group 1"/>
</dbReference>
<evidence type="ECO:0000256" key="1">
    <source>
        <dbReference type="ARBA" id="ARBA00004141"/>
    </source>
</evidence>
<evidence type="ECO:0000256" key="4">
    <source>
        <dbReference type="ARBA" id="ARBA00022989"/>
    </source>
</evidence>
<keyword evidence="8" id="KW-1185">Reference proteome</keyword>
<name>D6W865_TRICA</name>
<keyword evidence="4 6" id="KW-1133">Transmembrane helix</keyword>
<organism evidence="7 8">
    <name type="scientific">Tribolium castaneum</name>
    <name type="common">Red flour beetle</name>
    <dbReference type="NCBI Taxonomy" id="7070"/>
    <lineage>
        <taxon>Eukaryota</taxon>
        <taxon>Metazoa</taxon>
        <taxon>Ecdysozoa</taxon>
        <taxon>Arthropoda</taxon>
        <taxon>Hexapoda</taxon>
        <taxon>Insecta</taxon>
        <taxon>Pterygota</taxon>
        <taxon>Neoptera</taxon>
        <taxon>Endopterygota</taxon>
        <taxon>Coleoptera</taxon>
        <taxon>Polyphaga</taxon>
        <taxon>Cucujiformia</taxon>
        <taxon>Tenebrionidae</taxon>
        <taxon>Tenebrionidae incertae sedis</taxon>
        <taxon>Tribolium</taxon>
    </lineage>
</organism>
<dbReference type="PANTHER" id="PTHR32001">
    <property type="entry name" value="KERATINOCYTE-ASSOCIATED PROTEIN 2"/>
    <property type="match status" value="1"/>
</dbReference>
<reference evidence="7 8" key="1">
    <citation type="journal article" date="2008" name="Nature">
        <title>The genome of the model beetle and pest Tribolium castaneum.</title>
        <authorList>
            <consortium name="Tribolium Genome Sequencing Consortium"/>
            <person name="Richards S."/>
            <person name="Gibbs R.A."/>
            <person name="Weinstock G.M."/>
            <person name="Brown S.J."/>
            <person name="Denell R."/>
            <person name="Beeman R.W."/>
            <person name="Gibbs R."/>
            <person name="Beeman R.W."/>
            <person name="Brown S.J."/>
            <person name="Bucher G."/>
            <person name="Friedrich M."/>
            <person name="Grimmelikhuijzen C.J."/>
            <person name="Klingler M."/>
            <person name="Lorenzen M."/>
            <person name="Richards S."/>
            <person name="Roth S."/>
            <person name="Schroder R."/>
            <person name="Tautz D."/>
            <person name="Zdobnov E.M."/>
            <person name="Muzny D."/>
            <person name="Gibbs R.A."/>
            <person name="Weinstock G.M."/>
            <person name="Attaway T."/>
            <person name="Bell S."/>
            <person name="Buhay C.J."/>
            <person name="Chandrabose M.N."/>
            <person name="Chavez D."/>
            <person name="Clerk-Blankenburg K.P."/>
            <person name="Cree A."/>
            <person name="Dao M."/>
            <person name="Davis C."/>
            <person name="Chacko J."/>
            <person name="Dinh H."/>
            <person name="Dugan-Rocha S."/>
            <person name="Fowler G."/>
            <person name="Garner T.T."/>
            <person name="Garnes J."/>
            <person name="Gnirke A."/>
            <person name="Hawes A."/>
            <person name="Hernandez J."/>
            <person name="Hines S."/>
            <person name="Holder M."/>
            <person name="Hume J."/>
            <person name="Jhangiani S.N."/>
            <person name="Joshi V."/>
            <person name="Khan Z.M."/>
            <person name="Jackson L."/>
            <person name="Kovar C."/>
            <person name="Kowis A."/>
            <person name="Lee S."/>
            <person name="Lewis L.R."/>
            <person name="Margolis J."/>
            <person name="Morgan M."/>
            <person name="Nazareth L.V."/>
            <person name="Nguyen N."/>
            <person name="Okwuonu G."/>
            <person name="Parker D."/>
            <person name="Richards S."/>
            <person name="Ruiz S.J."/>
            <person name="Santibanez J."/>
            <person name="Savard J."/>
            <person name="Scherer S.E."/>
            <person name="Schneider B."/>
            <person name="Sodergren E."/>
            <person name="Tautz D."/>
            <person name="Vattahil S."/>
            <person name="Villasana D."/>
            <person name="White C.S."/>
            <person name="Wright R."/>
            <person name="Park Y."/>
            <person name="Beeman R.W."/>
            <person name="Lord J."/>
            <person name="Oppert B."/>
            <person name="Lorenzen M."/>
            <person name="Brown S."/>
            <person name="Wang L."/>
            <person name="Savard J."/>
            <person name="Tautz D."/>
            <person name="Richards S."/>
            <person name="Weinstock G."/>
            <person name="Gibbs R.A."/>
            <person name="Liu Y."/>
            <person name="Worley K."/>
            <person name="Weinstock G."/>
            <person name="Elsik C.G."/>
            <person name="Reese J.T."/>
            <person name="Elhaik E."/>
            <person name="Landan G."/>
            <person name="Graur D."/>
            <person name="Arensburger P."/>
            <person name="Atkinson P."/>
            <person name="Beeman R.W."/>
            <person name="Beidler J."/>
            <person name="Brown S.J."/>
            <person name="Demuth J.P."/>
            <person name="Drury D.W."/>
            <person name="Du Y.Z."/>
            <person name="Fujiwara H."/>
            <person name="Lorenzen M."/>
            <person name="Maselli V."/>
            <person name="Osanai M."/>
            <person name="Park Y."/>
            <person name="Robertson H.M."/>
            <person name="Tu Z."/>
            <person name="Wang J.J."/>
            <person name="Wang S."/>
            <person name="Richards S."/>
            <person name="Song H."/>
            <person name="Zhang L."/>
            <person name="Sodergren E."/>
            <person name="Werner D."/>
            <person name="Stanke M."/>
            <person name="Morgenstern B."/>
            <person name="Solovyev V."/>
            <person name="Kosarev P."/>
            <person name="Brown G."/>
            <person name="Chen H.C."/>
            <person name="Ermolaeva O."/>
            <person name="Hlavina W."/>
            <person name="Kapustin Y."/>
            <person name="Kiryutin B."/>
            <person name="Kitts P."/>
            <person name="Maglott D."/>
            <person name="Pruitt K."/>
            <person name="Sapojnikov V."/>
            <person name="Souvorov A."/>
            <person name="Mackey A.J."/>
            <person name="Waterhouse R.M."/>
            <person name="Wyder S."/>
            <person name="Zdobnov E.M."/>
            <person name="Zdobnov E.M."/>
            <person name="Wyder S."/>
            <person name="Kriventseva E.V."/>
            <person name="Kadowaki T."/>
            <person name="Bork P."/>
            <person name="Aranda M."/>
            <person name="Bao R."/>
            <person name="Beermann A."/>
            <person name="Berns N."/>
            <person name="Bolognesi R."/>
            <person name="Bonneton F."/>
            <person name="Bopp D."/>
            <person name="Brown S.J."/>
            <person name="Bucher G."/>
            <person name="Butts T."/>
            <person name="Chaumot A."/>
            <person name="Denell R.E."/>
            <person name="Ferrier D.E."/>
            <person name="Friedrich M."/>
            <person name="Gordon C.M."/>
            <person name="Jindra M."/>
            <person name="Klingler M."/>
            <person name="Lan Q."/>
            <person name="Lattorff H.M."/>
            <person name="Laudet V."/>
            <person name="von Levetsow C."/>
            <person name="Liu Z."/>
            <person name="Lutz R."/>
            <person name="Lynch J.A."/>
            <person name="da Fonseca R.N."/>
            <person name="Posnien N."/>
            <person name="Reuter R."/>
            <person name="Roth S."/>
            <person name="Savard J."/>
            <person name="Schinko J.B."/>
            <person name="Schmitt C."/>
            <person name="Schoppmeier M."/>
            <person name="Schroder R."/>
            <person name="Shippy T.D."/>
            <person name="Simonnet F."/>
            <person name="Marques-Souza H."/>
            <person name="Tautz D."/>
            <person name="Tomoyasu Y."/>
            <person name="Trauner J."/>
            <person name="Van der Zee M."/>
            <person name="Vervoort M."/>
            <person name="Wittkopp N."/>
            <person name="Wimmer E.A."/>
            <person name="Yang X."/>
            <person name="Jones A.K."/>
            <person name="Sattelle D.B."/>
            <person name="Ebert P.R."/>
            <person name="Nelson D."/>
            <person name="Scott J.G."/>
            <person name="Beeman R.W."/>
            <person name="Muthukrishnan S."/>
            <person name="Kramer K.J."/>
            <person name="Arakane Y."/>
            <person name="Beeman R.W."/>
            <person name="Zhu Q."/>
            <person name="Hogenkamp D."/>
            <person name="Dixit R."/>
            <person name="Oppert B."/>
            <person name="Jiang H."/>
            <person name="Zou Z."/>
            <person name="Marshall J."/>
            <person name="Elpidina E."/>
            <person name="Vinokurov K."/>
            <person name="Oppert C."/>
            <person name="Zou Z."/>
            <person name="Evans J."/>
            <person name="Lu Z."/>
            <person name="Zhao P."/>
            <person name="Sumathipala N."/>
            <person name="Altincicek B."/>
            <person name="Vilcinskas A."/>
            <person name="Williams M."/>
            <person name="Hultmark D."/>
            <person name="Hetru C."/>
            <person name="Jiang H."/>
            <person name="Grimmelikhuijzen C.J."/>
            <person name="Hauser F."/>
            <person name="Cazzamali G."/>
            <person name="Williamson M."/>
            <person name="Park Y."/>
            <person name="Li B."/>
            <person name="Tanaka Y."/>
            <person name="Predel R."/>
            <person name="Neupert S."/>
            <person name="Schachtner J."/>
            <person name="Verleyen P."/>
            <person name="Raible F."/>
            <person name="Bork P."/>
            <person name="Friedrich M."/>
            <person name="Walden K.K."/>
            <person name="Robertson H.M."/>
            <person name="Angeli S."/>
            <person name="Foret S."/>
            <person name="Bucher G."/>
            <person name="Schuetz S."/>
            <person name="Maleszka R."/>
            <person name="Wimmer E.A."/>
            <person name="Beeman R.W."/>
            <person name="Lorenzen M."/>
            <person name="Tomoyasu Y."/>
            <person name="Miller S.C."/>
            <person name="Grossmann D."/>
            <person name="Bucher G."/>
        </authorList>
    </citation>
    <scope>NUCLEOTIDE SEQUENCE [LARGE SCALE GENOMIC DNA]</scope>
    <source>
        <strain evidence="7 8">Georgia GA2</strain>
    </source>
</reference>
<evidence type="ECO:0000256" key="6">
    <source>
        <dbReference type="SAM" id="Phobius"/>
    </source>
</evidence>
<dbReference type="EMBL" id="KQ971307">
    <property type="protein sequence ID" value="EFA10994.1"/>
    <property type="molecule type" value="Genomic_DNA"/>
</dbReference>